<evidence type="ECO:0000313" key="1">
    <source>
        <dbReference type="EMBL" id="ESR60554.1"/>
    </source>
</evidence>
<dbReference type="AlphaFoldDB" id="V4W3I6"/>
<sequence>MHKLFRCLHQSHSRPIRRPSCLRYNHSDVVVLQGRQGSENGVDLGIEVAEIMKLVTRIHNAGVLPKQSVV</sequence>
<evidence type="ECO:0000313" key="2">
    <source>
        <dbReference type="Proteomes" id="UP000030687"/>
    </source>
</evidence>
<reference evidence="1 2" key="1">
    <citation type="submission" date="2013-10" db="EMBL/GenBank/DDBJ databases">
        <authorList>
            <consortium name="International Citrus Genome Consortium"/>
            <person name="Jenkins J."/>
            <person name="Schmutz J."/>
            <person name="Prochnik S."/>
            <person name="Rokhsar D."/>
            <person name="Gmitter F."/>
            <person name="Ollitrault P."/>
            <person name="Machado M."/>
            <person name="Talon M."/>
            <person name="Wincker P."/>
            <person name="Jaillon O."/>
            <person name="Morgante M."/>
        </authorList>
    </citation>
    <scope>NUCLEOTIDE SEQUENCE</scope>
    <source>
        <strain evidence="2">cv. Clemenules</strain>
    </source>
</reference>
<organism evidence="1 2">
    <name type="scientific">Citrus clementina</name>
    <name type="common">Clementine</name>
    <name type="synonym">Citrus deliciosa x Citrus sinensis</name>
    <dbReference type="NCBI Taxonomy" id="85681"/>
    <lineage>
        <taxon>Eukaryota</taxon>
        <taxon>Viridiplantae</taxon>
        <taxon>Streptophyta</taxon>
        <taxon>Embryophyta</taxon>
        <taxon>Tracheophyta</taxon>
        <taxon>Spermatophyta</taxon>
        <taxon>Magnoliopsida</taxon>
        <taxon>eudicotyledons</taxon>
        <taxon>Gunneridae</taxon>
        <taxon>Pentapetalae</taxon>
        <taxon>rosids</taxon>
        <taxon>malvids</taxon>
        <taxon>Sapindales</taxon>
        <taxon>Rutaceae</taxon>
        <taxon>Aurantioideae</taxon>
        <taxon>Citrus</taxon>
    </lineage>
</organism>
<dbReference type="KEGG" id="cic:CICLE_v10017390mg"/>
<dbReference type="EMBL" id="KI536312">
    <property type="protein sequence ID" value="ESR60554.1"/>
    <property type="molecule type" value="Genomic_DNA"/>
</dbReference>
<accession>V4W3I6</accession>
<gene>
    <name evidence="1" type="ORF">CICLE_v10017390mg</name>
</gene>
<name>V4W3I6_CITCL</name>
<protein>
    <submittedName>
        <fullName evidence="1">Uncharacterized protein</fullName>
    </submittedName>
</protein>
<dbReference type="Proteomes" id="UP000030687">
    <property type="component" value="Unassembled WGS sequence"/>
</dbReference>
<dbReference type="InParanoid" id="V4W3I6"/>
<dbReference type="Gramene" id="ESR60554">
    <property type="protein sequence ID" value="ESR60554"/>
    <property type="gene ID" value="CICLE_v10017390mg"/>
</dbReference>
<keyword evidence="2" id="KW-1185">Reference proteome</keyword>
<proteinExistence type="predicted"/>